<dbReference type="Pfam" id="PF07687">
    <property type="entry name" value="M20_dimer"/>
    <property type="match status" value="1"/>
</dbReference>
<accession>A0A1I6QKZ0</accession>
<sequence>MIEQLTKEAIELLKNLISKQSFSGEENETALLIMQWFSHHNIQFESDKHNVWAKNKHFNPSKKTILLNSHHDTVKPNKGYTRNPLSPDVEDGKLYGLGSNDAGGCLVSLLATFTYFYNREDLKYNFVIVASAEEENSGPNGLNSMLKVIPEIDFAIVGEPTLMNLAIAEKGLMVLNCDAKGTAGHAAHGTGDNAIYNAIEDIHWFQTYEFPKVSETLGKVKMTVTQIEAGNQHNVIPSNCKYVVDVRVTDAYSNQEVFDIIQTNVKSEVCPRSLRLNSSSIPKEHPIVQAGIKLGRETYGSPTLSDQAVLNCPSLKLGPGQSLRSHTADEFIYLHEIEEGIDLYIKILEEII</sequence>
<dbReference type="PANTHER" id="PTHR43808:SF31">
    <property type="entry name" value="N-ACETYL-L-CITRULLINE DEACETYLASE"/>
    <property type="match status" value="1"/>
</dbReference>
<feature type="domain" description="Peptidase M20 dimerisation" evidence="6">
    <location>
        <begin position="167"/>
        <end position="268"/>
    </location>
</feature>
<dbReference type="SUPFAM" id="SSF55031">
    <property type="entry name" value="Bacterial exopeptidase dimerisation domain"/>
    <property type="match status" value="1"/>
</dbReference>
<organism evidence="7 8">
    <name type="scientific">Lutibacter maritimus</name>
    <dbReference type="NCBI Taxonomy" id="593133"/>
    <lineage>
        <taxon>Bacteria</taxon>
        <taxon>Pseudomonadati</taxon>
        <taxon>Bacteroidota</taxon>
        <taxon>Flavobacteriia</taxon>
        <taxon>Flavobacteriales</taxon>
        <taxon>Flavobacteriaceae</taxon>
        <taxon>Lutibacter</taxon>
    </lineage>
</organism>
<evidence type="ECO:0000256" key="2">
    <source>
        <dbReference type="ARBA" id="ARBA00022723"/>
    </source>
</evidence>
<keyword evidence="3" id="KW-0378">Hydrolase</keyword>
<dbReference type="Pfam" id="PF01546">
    <property type="entry name" value="Peptidase_M20"/>
    <property type="match status" value="1"/>
</dbReference>
<dbReference type="OrthoDB" id="9792335at2"/>
<dbReference type="Proteomes" id="UP000199312">
    <property type="component" value="Unassembled WGS sequence"/>
</dbReference>
<evidence type="ECO:0000256" key="3">
    <source>
        <dbReference type="ARBA" id="ARBA00022801"/>
    </source>
</evidence>
<dbReference type="Gene3D" id="3.30.70.360">
    <property type="match status" value="1"/>
</dbReference>
<dbReference type="CDD" id="cd05651">
    <property type="entry name" value="M20_ArgE_DapE-like"/>
    <property type="match status" value="1"/>
</dbReference>
<gene>
    <name evidence="7" type="ORF">SAMN04488006_1871</name>
</gene>
<keyword evidence="8" id="KW-1185">Reference proteome</keyword>
<dbReference type="GO" id="GO:0046872">
    <property type="term" value="F:metal ion binding"/>
    <property type="evidence" value="ECO:0007669"/>
    <property type="project" value="UniProtKB-KW"/>
</dbReference>
<dbReference type="EMBL" id="FOZP01000004">
    <property type="protein sequence ID" value="SFS53022.1"/>
    <property type="molecule type" value="Genomic_DNA"/>
</dbReference>
<dbReference type="GO" id="GO:0008777">
    <property type="term" value="F:acetylornithine deacetylase activity"/>
    <property type="evidence" value="ECO:0007669"/>
    <property type="project" value="TreeGrafter"/>
</dbReference>
<dbReference type="InterPro" id="IPR050072">
    <property type="entry name" value="Peptidase_M20A"/>
</dbReference>
<reference evidence="8" key="1">
    <citation type="submission" date="2016-10" db="EMBL/GenBank/DDBJ databases">
        <authorList>
            <person name="Varghese N."/>
            <person name="Submissions S."/>
        </authorList>
    </citation>
    <scope>NUCLEOTIDE SEQUENCE [LARGE SCALE GENOMIC DNA]</scope>
    <source>
        <strain evidence="8">DSM 24450</strain>
    </source>
</reference>
<keyword evidence="4" id="KW-0862">Zinc</keyword>
<name>A0A1I6QKZ0_9FLAO</name>
<dbReference type="InterPro" id="IPR036264">
    <property type="entry name" value="Bact_exopeptidase_dim_dom"/>
</dbReference>
<evidence type="ECO:0000256" key="1">
    <source>
        <dbReference type="ARBA" id="ARBA00001947"/>
    </source>
</evidence>
<dbReference type="STRING" id="593133.SAMN04488006_1871"/>
<dbReference type="PANTHER" id="PTHR43808">
    <property type="entry name" value="ACETYLORNITHINE DEACETYLASE"/>
    <property type="match status" value="1"/>
</dbReference>
<evidence type="ECO:0000256" key="4">
    <source>
        <dbReference type="ARBA" id="ARBA00022833"/>
    </source>
</evidence>
<comment type="cofactor">
    <cofactor evidence="1">
        <name>Zn(2+)</name>
        <dbReference type="ChEBI" id="CHEBI:29105"/>
    </cofactor>
</comment>
<dbReference type="PROSITE" id="PS00758">
    <property type="entry name" value="ARGE_DAPE_CPG2_1"/>
    <property type="match status" value="1"/>
</dbReference>
<evidence type="ECO:0000313" key="7">
    <source>
        <dbReference type="EMBL" id="SFS53022.1"/>
    </source>
</evidence>
<dbReference type="RefSeq" id="WP_090225247.1">
    <property type="nucleotide sequence ID" value="NZ_FOZP01000004.1"/>
</dbReference>
<dbReference type="InterPro" id="IPR011650">
    <property type="entry name" value="Peptidase_M20_dimer"/>
</dbReference>
<protein>
    <submittedName>
        <fullName evidence="7">Acetylornithine deacetylase</fullName>
    </submittedName>
</protein>
<dbReference type="GO" id="GO:0006526">
    <property type="term" value="P:L-arginine biosynthetic process"/>
    <property type="evidence" value="ECO:0007669"/>
    <property type="project" value="TreeGrafter"/>
</dbReference>
<keyword evidence="5" id="KW-0170">Cobalt</keyword>
<dbReference type="Gene3D" id="3.40.630.10">
    <property type="entry name" value="Zn peptidases"/>
    <property type="match status" value="1"/>
</dbReference>
<keyword evidence="2" id="KW-0479">Metal-binding</keyword>
<evidence type="ECO:0000259" key="6">
    <source>
        <dbReference type="Pfam" id="PF07687"/>
    </source>
</evidence>
<evidence type="ECO:0000256" key="5">
    <source>
        <dbReference type="ARBA" id="ARBA00023285"/>
    </source>
</evidence>
<dbReference type="InterPro" id="IPR002933">
    <property type="entry name" value="Peptidase_M20"/>
</dbReference>
<dbReference type="SUPFAM" id="SSF53187">
    <property type="entry name" value="Zn-dependent exopeptidases"/>
    <property type="match status" value="1"/>
</dbReference>
<evidence type="ECO:0000313" key="8">
    <source>
        <dbReference type="Proteomes" id="UP000199312"/>
    </source>
</evidence>
<dbReference type="InterPro" id="IPR001261">
    <property type="entry name" value="ArgE/DapE_CS"/>
</dbReference>
<dbReference type="AlphaFoldDB" id="A0A1I6QKZ0"/>
<proteinExistence type="predicted"/>